<dbReference type="EMBL" id="FMHG01000001">
    <property type="protein sequence ID" value="SCJ68281.1"/>
    <property type="molecule type" value="Genomic_DNA"/>
</dbReference>
<keyword evidence="1 3" id="KW-0732">Signal</keyword>
<sequence>MLLKKRVVGMLSVMLSAAMVFNIAVMGTPRAEAASIGELNSQYSDLQQQINDLQGDLDSITDETARQQAEQQQLEQQMGIIQQQVDLLRTKIDTLNAQIAEKEQYIEQKEAEIAENEELFRQRLKAQYMSPDADGLSAVLGASTFSEMLIKADTMTRIADHDKQLIETLTQQKADLVAAKDELAASKADLESSKSELDSKNAQLAGQKSVVDANIDQLNQQKAMTESQLAQRRDELKVNQAQIEAAIKENEANNGGGGSGGGGFTPSSGVFQWPVPSCSNIYAPYGYSAIYGSEWHTGIDISGGGIYGQAIVAADDGQVVSAIYGNYGYGNYLLVYHGNGLYTLYGHCSSLAVGKGETVRRGQTIAYVGSTGNSTGPHLHFEVRQGGSYGSDVNPLNYL</sequence>
<organism evidence="6">
    <name type="scientific">uncultured Anaerotruncus sp</name>
    <dbReference type="NCBI Taxonomy" id="905011"/>
    <lineage>
        <taxon>Bacteria</taxon>
        <taxon>Bacillati</taxon>
        <taxon>Bacillota</taxon>
        <taxon>Clostridia</taxon>
        <taxon>Eubacteriales</taxon>
        <taxon>Oscillospiraceae</taxon>
        <taxon>Anaerotruncus</taxon>
        <taxon>environmental samples</taxon>
    </lineage>
</organism>
<dbReference type="GO" id="GO:0004222">
    <property type="term" value="F:metalloendopeptidase activity"/>
    <property type="evidence" value="ECO:0007669"/>
    <property type="project" value="TreeGrafter"/>
</dbReference>
<feature type="signal peptide" evidence="3">
    <location>
        <begin position="1"/>
        <end position="26"/>
    </location>
</feature>
<dbReference type="Pfam" id="PF24568">
    <property type="entry name" value="CC_PcsB"/>
    <property type="match status" value="1"/>
</dbReference>
<feature type="coiled-coil region" evidence="2">
    <location>
        <begin position="36"/>
        <end position="122"/>
    </location>
</feature>
<evidence type="ECO:0000256" key="3">
    <source>
        <dbReference type="SAM" id="SignalP"/>
    </source>
</evidence>
<feature type="chain" id="PRO_5038915823" evidence="3">
    <location>
        <begin position="27"/>
        <end position="399"/>
    </location>
</feature>
<name>A0A1C6IEL3_9FIRM</name>
<feature type="domain" description="Peptidoglycan hydrolase PcsB coiled-coil" evidence="5">
    <location>
        <begin position="106"/>
        <end position="176"/>
    </location>
</feature>
<dbReference type="AlphaFoldDB" id="A0A1C6IEL3"/>
<dbReference type="InterPro" id="IPR016047">
    <property type="entry name" value="M23ase_b-sheet_dom"/>
</dbReference>
<dbReference type="PANTHER" id="PTHR21666">
    <property type="entry name" value="PEPTIDASE-RELATED"/>
    <property type="match status" value="1"/>
</dbReference>
<dbReference type="Gene3D" id="2.70.70.10">
    <property type="entry name" value="Glucose Permease (Domain IIA)"/>
    <property type="match status" value="1"/>
</dbReference>
<dbReference type="CDD" id="cd12797">
    <property type="entry name" value="M23_peptidase"/>
    <property type="match status" value="1"/>
</dbReference>
<evidence type="ECO:0000313" key="6">
    <source>
        <dbReference type="EMBL" id="SCJ68281.1"/>
    </source>
</evidence>
<dbReference type="InterPro" id="IPR057309">
    <property type="entry name" value="PcsB_CC"/>
</dbReference>
<dbReference type="PANTHER" id="PTHR21666:SF270">
    <property type="entry name" value="MUREIN HYDROLASE ACTIVATOR ENVC"/>
    <property type="match status" value="1"/>
</dbReference>
<dbReference type="Pfam" id="PF01551">
    <property type="entry name" value="Peptidase_M23"/>
    <property type="match status" value="1"/>
</dbReference>
<feature type="domain" description="M23ase beta-sheet core" evidence="4">
    <location>
        <begin position="296"/>
        <end position="388"/>
    </location>
</feature>
<evidence type="ECO:0000256" key="2">
    <source>
        <dbReference type="SAM" id="Coils"/>
    </source>
</evidence>
<evidence type="ECO:0000256" key="1">
    <source>
        <dbReference type="ARBA" id="ARBA00022729"/>
    </source>
</evidence>
<gene>
    <name evidence="6" type="primary">envC_1</name>
    <name evidence="6" type="ORF">SAMEA3545359_01411</name>
</gene>
<evidence type="ECO:0000259" key="4">
    <source>
        <dbReference type="Pfam" id="PF01551"/>
    </source>
</evidence>
<protein>
    <submittedName>
        <fullName evidence="6">Septal ring factor</fullName>
    </submittedName>
</protein>
<dbReference type="InterPro" id="IPR011055">
    <property type="entry name" value="Dup_hybrid_motif"/>
</dbReference>
<evidence type="ECO:0000259" key="5">
    <source>
        <dbReference type="Pfam" id="PF24568"/>
    </source>
</evidence>
<feature type="coiled-coil region" evidence="2">
    <location>
        <begin position="166"/>
        <end position="253"/>
    </location>
</feature>
<reference evidence="6" key="1">
    <citation type="submission" date="2015-09" db="EMBL/GenBank/DDBJ databases">
        <authorList>
            <consortium name="Pathogen Informatics"/>
        </authorList>
    </citation>
    <scope>NUCLEOTIDE SEQUENCE</scope>
    <source>
        <strain evidence="6">2789STDY5834896</strain>
    </source>
</reference>
<dbReference type="SUPFAM" id="SSF51261">
    <property type="entry name" value="Duplicated hybrid motif"/>
    <property type="match status" value="1"/>
</dbReference>
<keyword evidence="2" id="KW-0175">Coiled coil</keyword>
<dbReference type="Gene3D" id="6.10.250.3150">
    <property type="match status" value="1"/>
</dbReference>
<accession>A0A1C6IEL3</accession>
<proteinExistence type="predicted"/>
<dbReference type="InterPro" id="IPR050570">
    <property type="entry name" value="Cell_wall_metabolism_enzyme"/>
</dbReference>